<dbReference type="EMBL" id="BFAA01002328">
    <property type="protein sequence ID" value="GCB73391.1"/>
    <property type="molecule type" value="Genomic_DNA"/>
</dbReference>
<proteinExistence type="predicted"/>
<accession>A0A401PJW1</accession>
<comment type="caution">
    <text evidence="2">The sequence shown here is derived from an EMBL/GenBank/DDBJ whole genome shotgun (WGS) entry which is preliminary data.</text>
</comment>
<feature type="region of interest" description="Disordered" evidence="1">
    <location>
        <begin position="1"/>
        <end position="20"/>
    </location>
</feature>
<name>A0A401PJW1_SCYTO</name>
<evidence type="ECO:0000313" key="3">
    <source>
        <dbReference type="Proteomes" id="UP000288216"/>
    </source>
</evidence>
<protein>
    <submittedName>
        <fullName evidence="2">Uncharacterized protein</fullName>
    </submittedName>
</protein>
<evidence type="ECO:0000313" key="2">
    <source>
        <dbReference type="EMBL" id="GCB73391.1"/>
    </source>
</evidence>
<gene>
    <name evidence="2" type="ORF">scyTo_0006747</name>
</gene>
<keyword evidence="3" id="KW-1185">Reference proteome</keyword>
<organism evidence="2 3">
    <name type="scientific">Scyliorhinus torazame</name>
    <name type="common">Cloudy catshark</name>
    <name type="synonym">Catulus torazame</name>
    <dbReference type="NCBI Taxonomy" id="75743"/>
    <lineage>
        <taxon>Eukaryota</taxon>
        <taxon>Metazoa</taxon>
        <taxon>Chordata</taxon>
        <taxon>Craniata</taxon>
        <taxon>Vertebrata</taxon>
        <taxon>Chondrichthyes</taxon>
        <taxon>Elasmobranchii</taxon>
        <taxon>Galeomorphii</taxon>
        <taxon>Galeoidea</taxon>
        <taxon>Carcharhiniformes</taxon>
        <taxon>Scyliorhinidae</taxon>
        <taxon>Scyliorhinus</taxon>
    </lineage>
</organism>
<dbReference type="Proteomes" id="UP000288216">
    <property type="component" value="Unassembled WGS sequence"/>
</dbReference>
<feature type="compositionally biased region" description="Basic and acidic residues" evidence="1">
    <location>
        <begin position="1"/>
        <end position="16"/>
    </location>
</feature>
<evidence type="ECO:0000256" key="1">
    <source>
        <dbReference type="SAM" id="MobiDB-lite"/>
    </source>
</evidence>
<reference evidence="2 3" key="1">
    <citation type="journal article" date="2018" name="Nat. Ecol. Evol.">
        <title>Shark genomes provide insights into elasmobranch evolution and the origin of vertebrates.</title>
        <authorList>
            <person name="Hara Y"/>
            <person name="Yamaguchi K"/>
            <person name="Onimaru K"/>
            <person name="Kadota M"/>
            <person name="Koyanagi M"/>
            <person name="Keeley SD"/>
            <person name="Tatsumi K"/>
            <person name="Tanaka K"/>
            <person name="Motone F"/>
            <person name="Kageyama Y"/>
            <person name="Nozu R"/>
            <person name="Adachi N"/>
            <person name="Nishimura O"/>
            <person name="Nakagawa R"/>
            <person name="Tanegashima C"/>
            <person name="Kiyatake I"/>
            <person name="Matsumoto R"/>
            <person name="Murakumo K"/>
            <person name="Nishida K"/>
            <person name="Terakita A"/>
            <person name="Kuratani S"/>
            <person name="Sato K"/>
            <person name="Hyodo S Kuraku.S."/>
        </authorList>
    </citation>
    <scope>NUCLEOTIDE SEQUENCE [LARGE SCALE GENOMIC DNA]</scope>
</reference>
<sequence length="149" mass="17310">MEQDQDSVKDTLRKPSEANSKAKQKGLVRIVQFLQNYKGISPQMVIFSMTNLFNQYLANGTLLSIQKIPQNGSSIFKGCSTAHGDYIYYLYNTQIQFIYFIYQRLFFANFYKMPETIHDQLQPKNNRIIVFCMVGIDKHVLTGKSELNF</sequence>
<dbReference type="AlphaFoldDB" id="A0A401PJW1"/>